<dbReference type="Pfam" id="PF00768">
    <property type="entry name" value="Peptidase_S11"/>
    <property type="match status" value="1"/>
</dbReference>
<reference evidence="19" key="1">
    <citation type="submission" date="2020-10" db="EMBL/GenBank/DDBJ databases">
        <authorList>
            <person name="Gilroy R."/>
        </authorList>
    </citation>
    <scope>NUCLEOTIDE SEQUENCE</scope>
    <source>
        <strain evidence="19">CHK176-6737</strain>
    </source>
</reference>
<keyword evidence="10" id="KW-0573">Peptidoglycan synthesis</keyword>
<keyword evidence="8" id="KW-0378">Hydrolase</keyword>
<dbReference type="InterPro" id="IPR037167">
    <property type="entry name" value="Peptidase_S11_C_sf"/>
</dbReference>
<feature type="active site" description="Proton acceptor" evidence="13">
    <location>
        <position position="63"/>
    </location>
</feature>
<evidence type="ECO:0000256" key="1">
    <source>
        <dbReference type="ARBA" id="ARBA00003217"/>
    </source>
</evidence>
<reference evidence="19" key="2">
    <citation type="journal article" date="2021" name="PeerJ">
        <title>Extensive microbial diversity within the chicken gut microbiome revealed by metagenomics and culture.</title>
        <authorList>
            <person name="Gilroy R."/>
            <person name="Ravi A."/>
            <person name="Getino M."/>
            <person name="Pursley I."/>
            <person name="Horton D.L."/>
            <person name="Alikhan N.F."/>
            <person name="Baker D."/>
            <person name="Gharbi K."/>
            <person name="Hall N."/>
            <person name="Watson M."/>
            <person name="Adriaenssens E.M."/>
            <person name="Foster-Nyarko E."/>
            <person name="Jarju S."/>
            <person name="Secka A."/>
            <person name="Antonio M."/>
            <person name="Oren A."/>
            <person name="Chaudhuri R.R."/>
            <person name="La Ragione R."/>
            <person name="Hildebrand F."/>
            <person name="Pallen M.J."/>
        </authorList>
    </citation>
    <scope>NUCLEOTIDE SEQUENCE</scope>
    <source>
        <strain evidence="19">CHK176-6737</strain>
    </source>
</reference>
<feature type="binding site" evidence="14">
    <location>
        <position position="220"/>
    </location>
    <ligand>
        <name>substrate</name>
    </ligand>
</feature>
<keyword evidence="7 16" id="KW-0732">Signal</keyword>
<evidence type="ECO:0000256" key="10">
    <source>
        <dbReference type="ARBA" id="ARBA00022984"/>
    </source>
</evidence>
<evidence type="ECO:0000313" key="20">
    <source>
        <dbReference type="Proteomes" id="UP000824125"/>
    </source>
</evidence>
<dbReference type="GO" id="GO:0009002">
    <property type="term" value="F:serine-type D-Ala-D-Ala carboxypeptidase activity"/>
    <property type="evidence" value="ECO:0007669"/>
    <property type="project" value="UniProtKB-EC"/>
</dbReference>
<dbReference type="SUPFAM" id="SSF69189">
    <property type="entry name" value="Penicillin-binding protein associated domain"/>
    <property type="match status" value="1"/>
</dbReference>
<evidence type="ECO:0000256" key="4">
    <source>
        <dbReference type="ARBA" id="ARBA00012448"/>
    </source>
</evidence>
<comment type="catalytic activity">
    <reaction evidence="12">
        <text>Preferential cleavage: (Ac)2-L-Lys-D-Ala-|-D-Ala. Also transpeptidation of peptidyl-alanyl moieties that are N-acyl substituents of D-alanine.</text>
        <dbReference type="EC" id="3.4.16.4"/>
    </reaction>
</comment>
<sequence length="351" mass="37833">MLRKWICTLLCAVLFCCFAAPQPAFSAELHDSAAACVVVDAADGEIVYGHDAYARRSMASTTKIMTCLLACESGRLGETVKITKAMLTSEGSSAGLRAGDTVTLYDLVVAMLLASGNDAADAAAIYLAGSIEAFAEQMNARAALIGMHATTFVTPSGLDADEHMTTAYDMALLTMEALKNPVFASLCKLQRADITLGGEKVTLYNHNKLLSQIEGCSGVKTGYTKKSGRCLVTSVTRGHVTLICVTLNDPDDWQDHTGLYDFCFEQYKSVKVEESFSVNVVGGAVDSVLCVYSGEVCVRDPQQLEIRLYYYPFLYAPVKKGDAIGTVLCYDNGNQIMELKITAGESVNYVR</sequence>
<evidence type="ECO:0000256" key="12">
    <source>
        <dbReference type="ARBA" id="ARBA00034000"/>
    </source>
</evidence>
<dbReference type="SUPFAM" id="SSF56601">
    <property type="entry name" value="beta-lactamase/transpeptidase-like"/>
    <property type="match status" value="1"/>
</dbReference>
<dbReference type="PANTHER" id="PTHR21581:SF33">
    <property type="entry name" value="D-ALANYL-D-ALANINE CARBOXYPEPTIDASE DACB"/>
    <property type="match status" value="1"/>
</dbReference>
<feature type="active site" description="Acyl-ester intermediate" evidence="13">
    <location>
        <position position="60"/>
    </location>
</feature>
<dbReference type="Proteomes" id="UP000824125">
    <property type="component" value="Unassembled WGS sequence"/>
</dbReference>
<accession>A0A9D1MUC5</accession>
<comment type="caution">
    <text evidence="19">The sequence shown here is derived from an EMBL/GenBank/DDBJ whole genome shotgun (WGS) entry which is preliminary data.</text>
</comment>
<dbReference type="InterPro" id="IPR018044">
    <property type="entry name" value="Peptidase_S11"/>
</dbReference>
<feature type="active site" evidence="13">
    <location>
        <position position="115"/>
    </location>
</feature>
<evidence type="ECO:0000259" key="17">
    <source>
        <dbReference type="Pfam" id="PF00768"/>
    </source>
</evidence>
<organism evidence="19 20">
    <name type="scientific">Candidatus Scybalenecus merdavium</name>
    <dbReference type="NCBI Taxonomy" id="2840939"/>
    <lineage>
        <taxon>Bacteria</taxon>
        <taxon>Bacillati</taxon>
        <taxon>Bacillota</taxon>
        <taxon>Clostridia</taxon>
        <taxon>Eubacteriales</taxon>
        <taxon>Oscillospiraceae</taxon>
        <taxon>Oscillospiraceae incertae sedis</taxon>
        <taxon>Candidatus Scybalenecus</taxon>
    </lineage>
</organism>
<dbReference type="InterPro" id="IPR012338">
    <property type="entry name" value="Beta-lactam/transpept-like"/>
</dbReference>
<keyword evidence="5 19" id="KW-0121">Carboxypeptidase</keyword>
<dbReference type="Gene3D" id="2.60.410.10">
    <property type="entry name" value="D-Ala-D-Ala carboxypeptidase, C-terminal domain"/>
    <property type="match status" value="1"/>
</dbReference>
<dbReference type="EMBL" id="DVNM01000022">
    <property type="protein sequence ID" value="HIU69157.1"/>
    <property type="molecule type" value="Genomic_DNA"/>
</dbReference>
<evidence type="ECO:0000256" key="5">
    <source>
        <dbReference type="ARBA" id="ARBA00022645"/>
    </source>
</evidence>
<evidence type="ECO:0000256" key="7">
    <source>
        <dbReference type="ARBA" id="ARBA00022729"/>
    </source>
</evidence>
<feature type="signal peptide" evidence="16">
    <location>
        <begin position="1"/>
        <end position="26"/>
    </location>
</feature>
<evidence type="ECO:0000259" key="18">
    <source>
        <dbReference type="Pfam" id="PF07943"/>
    </source>
</evidence>
<dbReference type="InterPro" id="IPR015956">
    <property type="entry name" value="Peniciliin-bd_prot_C_sf"/>
</dbReference>
<evidence type="ECO:0000256" key="11">
    <source>
        <dbReference type="ARBA" id="ARBA00023316"/>
    </source>
</evidence>
<evidence type="ECO:0000256" key="9">
    <source>
        <dbReference type="ARBA" id="ARBA00022960"/>
    </source>
</evidence>
<comment type="function">
    <text evidence="1">Removes C-terminal D-alanyl residues from sugar-peptide cell wall precursors.</text>
</comment>
<evidence type="ECO:0000256" key="2">
    <source>
        <dbReference type="ARBA" id="ARBA00004752"/>
    </source>
</evidence>
<dbReference type="InterPro" id="IPR012907">
    <property type="entry name" value="Peptidase_S11_C"/>
</dbReference>
<comment type="pathway">
    <text evidence="2">Cell wall biogenesis; peptidoglycan biosynthesis.</text>
</comment>
<evidence type="ECO:0000256" key="13">
    <source>
        <dbReference type="PIRSR" id="PIRSR618044-1"/>
    </source>
</evidence>
<evidence type="ECO:0000256" key="16">
    <source>
        <dbReference type="SAM" id="SignalP"/>
    </source>
</evidence>
<proteinExistence type="inferred from homology"/>
<dbReference type="GO" id="GO:0008360">
    <property type="term" value="P:regulation of cell shape"/>
    <property type="evidence" value="ECO:0007669"/>
    <property type="project" value="UniProtKB-KW"/>
</dbReference>
<evidence type="ECO:0000256" key="15">
    <source>
        <dbReference type="RuleBase" id="RU004016"/>
    </source>
</evidence>
<dbReference type="EC" id="3.4.16.4" evidence="4"/>
<evidence type="ECO:0000256" key="14">
    <source>
        <dbReference type="PIRSR" id="PIRSR618044-2"/>
    </source>
</evidence>
<dbReference type="GO" id="GO:0071555">
    <property type="term" value="P:cell wall organization"/>
    <property type="evidence" value="ECO:0007669"/>
    <property type="project" value="UniProtKB-KW"/>
</dbReference>
<name>A0A9D1MUC5_9FIRM</name>
<keyword evidence="6" id="KW-0645">Protease</keyword>
<dbReference type="GO" id="GO:0009252">
    <property type="term" value="P:peptidoglycan biosynthetic process"/>
    <property type="evidence" value="ECO:0007669"/>
    <property type="project" value="UniProtKB-KW"/>
</dbReference>
<dbReference type="AlphaFoldDB" id="A0A9D1MUC5"/>
<dbReference type="Pfam" id="PF07943">
    <property type="entry name" value="PBP5_C"/>
    <property type="match status" value="1"/>
</dbReference>
<feature type="chain" id="PRO_5038581773" description="serine-type D-Ala-D-Ala carboxypeptidase" evidence="16">
    <location>
        <begin position="27"/>
        <end position="351"/>
    </location>
</feature>
<protein>
    <recommendedName>
        <fullName evidence="4">serine-type D-Ala-D-Ala carboxypeptidase</fullName>
        <ecNumber evidence="4">3.4.16.4</ecNumber>
    </recommendedName>
</protein>
<evidence type="ECO:0000313" key="19">
    <source>
        <dbReference type="EMBL" id="HIU69157.1"/>
    </source>
</evidence>
<feature type="domain" description="Peptidase S11 D-alanyl-D-alanine carboxypeptidase A N-terminal" evidence="17">
    <location>
        <begin position="32"/>
        <end position="250"/>
    </location>
</feature>
<keyword evidence="11" id="KW-0961">Cell wall biogenesis/degradation</keyword>
<comment type="similarity">
    <text evidence="3 15">Belongs to the peptidase S11 family.</text>
</comment>
<evidence type="ECO:0000256" key="8">
    <source>
        <dbReference type="ARBA" id="ARBA00022801"/>
    </source>
</evidence>
<dbReference type="Gene3D" id="3.40.710.10">
    <property type="entry name" value="DD-peptidase/beta-lactamase superfamily"/>
    <property type="match status" value="1"/>
</dbReference>
<evidence type="ECO:0000256" key="6">
    <source>
        <dbReference type="ARBA" id="ARBA00022670"/>
    </source>
</evidence>
<dbReference type="PANTHER" id="PTHR21581">
    <property type="entry name" value="D-ALANYL-D-ALANINE CARBOXYPEPTIDASE"/>
    <property type="match status" value="1"/>
</dbReference>
<gene>
    <name evidence="19" type="ORF">IAD23_04290</name>
</gene>
<keyword evidence="9" id="KW-0133">Cell shape</keyword>
<feature type="domain" description="Peptidase S11 D-Ala-D-Ala carboxypeptidase A C-terminal" evidence="18">
    <location>
        <begin position="266"/>
        <end position="348"/>
    </location>
</feature>
<dbReference type="GO" id="GO:0006508">
    <property type="term" value="P:proteolysis"/>
    <property type="evidence" value="ECO:0007669"/>
    <property type="project" value="UniProtKB-KW"/>
</dbReference>
<evidence type="ECO:0000256" key="3">
    <source>
        <dbReference type="ARBA" id="ARBA00007164"/>
    </source>
</evidence>
<dbReference type="PRINTS" id="PR00725">
    <property type="entry name" value="DADACBPTASE1"/>
</dbReference>
<dbReference type="InterPro" id="IPR001967">
    <property type="entry name" value="Peptidase_S11_N"/>
</dbReference>